<feature type="compositionally biased region" description="Basic residues" evidence="1">
    <location>
        <begin position="560"/>
        <end position="571"/>
    </location>
</feature>
<dbReference type="OMA" id="IDVQINC"/>
<dbReference type="GO" id="GO:0008017">
    <property type="term" value="F:microtubule binding"/>
    <property type="evidence" value="ECO:0007669"/>
    <property type="project" value="InterPro"/>
</dbReference>
<evidence type="ECO:0000256" key="1">
    <source>
        <dbReference type="SAM" id="MobiDB-lite"/>
    </source>
</evidence>
<dbReference type="GO" id="GO:0005737">
    <property type="term" value="C:cytoplasm"/>
    <property type="evidence" value="ECO:0007669"/>
    <property type="project" value="TreeGrafter"/>
</dbReference>
<dbReference type="GO" id="GO:0051256">
    <property type="term" value="P:mitotic spindle midzone assembly"/>
    <property type="evidence" value="ECO:0007669"/>
    <property type="project" value="TreeGrafter"/>
</dbReference>
<feature type="region of interest" description="Disordered" evidence="1">
    <location>
        <begin position="431"/>
        <end position="456"/>
    </location>
</feature>
<feature type="compositionally biased region" description="Polar residues" evidence="1">
    <location>
        <begin position="504"/>
        <end position="520"/>
    </location>
</feature>
<dbReference type="PANTHER" id="PTHR19321">
    <property type="entry name" value="PROTEIN REGULATOR OF CYTOKINESIS 1 PRC1-RELATED"/>
    <property type="match status" value="1"/>
</dbReference>
<dbReference type="PANTHER" id="PTHR19321:SF41">
    <property type="entry name" value="FASCETTO-RELATED"/>
    <property type="match status" value="1"/>
</dbReference>
<feature type="region of interest" description="Disordered" evidence="1">
    <location>
        <begin position="481"/>
        <end position="571"/>
    </location>
</feature>
<dbReference type="Pfam" id="PF03999">
    <property type="entry name" value="MAP65_ASE1"/>
    <property type="match status" value="1"/>
</dbReference>
<evidence type="ECO:0000313" key="2">
    <source>
        <dbReference type="Proteomes" id="UP000025227"/>
    </source>
</evidence>
<dbReference type="GO" id="GO:1990023">
    <property type="term" value="C:mitotic spindle midzone"/>
    <property type="evidence" value="ECO:0007669"/>
    <property type="project" value="TreeGrafter"/>
</dbReference>
<protein>
    <submittedName>
        <fullName evidence="3">Protein regulator of cytokinesis 1</fullName>
    </submittedName>
</protein>
<dbReference type="OrthoDB" id="642895at2759"/>
<dbReference type="AlphaFoldDB" id="A0A7I4Z6W2"/>
<keyword evidence="2" id="KW-1185">Reference proteome</keyword>
<organism evidence="2 3">
    <name type="scientific">Haemonchus contortus</name>
    <name type="common">Barber pole worm</name>
    <dbReference type="NCBI Taxonomy" id="6289"/>
    <lineage>
        <taxon>Eukaryota</taxon>
        <taxon>Metazoa</taxon>
        <taxon>Ecdysozoa</taxon>
        <taxon>Nematoda</taxon>
        <taxon>Chromadorea</taxon>
        <taxon>Rhabditida</taxon>
        <taxon>Rhabditina</taxon>
        <taxon>Rhabditomorpha</taxon>
        <taxon>Strongyloidea</taxon>
        <taxon>Trichostrongylidae</taxon>
        <taxon>Haemonchus</taxon>
    </lineage>
</organism>
<dbReference type="Gene3D" id="1.20.58.1520">
    <property type="match status" value="1"/>
</dbReference>
<name>A0A7I4Z6W2_HAECO</name>
<proteinExistence type="predicted"/>
<reference evidence="3" key="1">
    <citation type="submission" date="2020-12" db="UniProtKB">
        <authorList>
            <consortium name="WormBaseParasite"/>
        </authorList>
    </citation>
    <scope>IDENTIFICATION</scope>
    <source>
        <strain evidence="3">MHco3</strain>
    </source>
</reference>
<sequence length="571" mass="65781">MVSPFRIGKTVNPRRLSINDSFHDVVNNVRGAIDKLNGLWDEVHMSEAARTSRVNTAFEHICSLLNDMVQSEECMIKNVGIEISDGLRKINRMRSQLGMEQWENKRAPPGSIELRNSINAEIRKLLPLFETRQNEQAELIDRLHHLCFRLGIDDSEFSIPTESDELISGEKLGALDARRLELEDVLHKRVKKVQKWQKELNKFVKKLGNDALSEDEDLRSLLSVDFANEETSVPESVVDTLEEYYGRWCQMYTEYVQEREFRWLELYSRVSELWEACHVADIERLIPACYNPDKHTDRDIEKISTEISRLESLYAARKDVFDVLTAWKEKWAEKLALEEKKKDPEYFQNRGRENNVYLDAKIERTLNDHTIPKLMRKLISAYEEYRQSHPGDDIRVDGLTPPDYVKFVLDEYNASKEIERKNRQMHRMVSTSAMKTPQSARLKLQPRPVSSSKIEPLRKRLRYDSTLYDYTNTSTASIVSTITPTKRFTGPKHSSPKPTPSTAGPKSSTPKVGLNSSKPTPVSAVKLSSKKPTPVSAVKLSGKKRTPLSSLKSARNFRTPLRRSSRFLLKK</sequence>
<dbReference type="Proteomes" id="UP000025227">
    <property type="component" value="Unplaced"/>
</dbReference>
<dbReference type="WBParaSite" id="HCON_00194250-00001">
    <property type="protein sequence ID" value="HCON_00194250-00001"/>
    <property type="gene ID" value="HCON_00194250"/>
</dbReference>
<dbReference type="InterPro" id="IPR007145">
    <property type="entry name" value="MAP65_Ase1_PRC1"/>
</dbReference>
<accession>A0A7I4Z6W2</accession>
<evidence type="ECO:0000313" key="3">
    <source>
        <dbReference type="WBParaSite" id="HCON_00194250-00001"/>
    </source>
</evidence>